<dbReference type="PANTHER" id="PTHR43343">
    <property type="entry name" value="PEPTIDASE S12"/>
    <property type="match status" value="1"/>
</dbReference>
<sequence length="375" mass="42106">MRTRCWYTELNYHAVQYPGEALMRNVKCRSKEGLSLTDIKTGIPVGAPVHFLVLMFLFFIVLPDRVIASDFNPKHLYEEVSQSIVAVTGSDSKYGKRSIGAGSIIHKDGLILTNAHIIFNKENKRPFKNLFIILKPDRVTGNLKNDTSRMYRSELLHYSRKLDLALMKIMSASVPLPRPINFADSTFVSIGDPVLAIGHPENGGLWSLTTGTISSKINNYQKIPGKNVFQTETSLNRGNSGGPLIDENGRLVGVNSMFSRISKDGLPVIGINFSIMSNVAVQWIRSLRLNIDFAQDQQIIRPSIIREASIVPVPEIRAEQSNVVPQSKTQEIPKTLKKNKPLKKDTFKLFENDLEKMMGAMRDKIKNKKIISKNK</sequence>
<dbReference type="PRINTS" id="PR00834">
    <property type="entry name" value="PROTEASES2C"/>
</dbReference>
<evidence type="ECO:0000256" key="3">
    <source>
        <dbReference type="SAM" id="Phobius"/>
    </source>
</evidence>
<name>A0A382C1B6_9ZZZZ</name>
<dbReference type="InterPro" id="IPR001940">
    <property type="entry name" value="Peptidase_S1C"/>
</dbReference>
<dbReference type="InterPro" id="IPR051201">
    <property type="entry name" value="Chloro_Bact_Ser_Proteases"/>
</dbReference>
<proteinExistence type="predicted"/>
<dbReference type="SUPFAM" id="SSF50494">
    <property type="entry name" value="Trypsin-like serine proteases"/>
    <property type="match status" value="1"/>
</dbReference>
<evidence type="ECO:0000256" key="1">
    <source>
        <dbReference type="ARBA" id="ARBA00022670"/>
    </source>
</evidence>
<dbReference type="InterPro" id="IPR009003">
    <property type="entry name" value="Peptidase_S1_PA"/>
</dbReference>
<gene>
    <name evidence="4" type="ORF">METZ01_LOCUS171967</name>
</gene>
<dbReference type="PANTHER" id="PTHR43343:SF3">
    <property type="entry name" value="PROTEASE DO-LIKE 8, CHLOROPLASTIC"/>
    <property type="match status" value="1"/>
</dbReference>
<keyword evidence="2" id="KW-0378">Hydrolase</keyword>
<keyword evidence="3" id="KW-0472">Membrane</keyword>
<feature type="transmembrane region" description="Helical" evidence="3">
    <location>
        <begin position="43"/>
        <end position="62"/>
    </location>
</feature>
<evidence type="ECO:0008006" key="5">
    <source>
        <dbReference type="Google" id="ProtNLM"/>
    </source>
</evidence>
<keyword evidence="3" id="KW-1133">Transmembrane helix</keyword>
<accession>A0A382C1B6</accession>
<keyword evidence="1" id="KW-0645">Protease</keyword>
<dbReference type="Pfam" id="PF13365">
    <property type="entry name" value="Trypsin_2"/>
    <property type="match status" value="1"/>
</dbReference>
<dbReference type="GO" id="GO:0004252">
    <property type="term" value="F:serine-type endopeptidase activity"/>
    <property type="evidence" value="ECO:0007669"/>
    <property type="project" value="InterPro"/>
</dbReference>
<dbReference type="Gene3D" id="2.40.10.120">
    <property type="match status" value="1"/>
</dbReference>
<dbReference type="GO" id="GO:0006508">
    <property type="term" value="P:proteolysis"/>
    <property type="evidence" value="ECO:0007669"/>
    <property type="project" value="UniProtKB-KW"/>
</dbReference>
<dbReference type="AlphaFoldDB" id="A0A382C1B6"/>
<keyword evidence="3" id="KW-0812">Transmembrane</keyword>
<reference evidence="4" key="1">
    <citation type="submission" date="2018-05" db="EMBL/GenBank/DDBJ databases">
        <authorList>
            <person name="Lanie J.A."/>
            <person name="Ng W.-L."/>
            <person name="Kazmierczak K.M."/>
            <person name="Andrzejewski T.M."/>
            <person name="Davidsen T.M."/>
            <person name="Wayne K.J."/>
            <person name="Tettelin H."/>
            <person name="Glass J.I."/>
            <person name="Rusch D."/>
            <person name="Podicherti R."/>
            <person name="Tsui H.-C.T."/>
            <person name="Winkler M.E."/>
        </authorList>
    </citation>
    <scope>NUCLEOTIDE SEQUENCE</scope>
</reference>
<evidence type="ECO:0000256" key="2">
    <source>
        <dbReference type="ARBA" id="ARBA00022801"/>
    </source>
</evidence>
<organism evidence="4">
    <name type="scientific">marine metagenome</name>
    <dbReference type="NCBI Taxonomy" id="408172"/>
    <lineage>
        <taxon>unclassified sequences</taxon>
        <taxon>metagenomes</taxon>
        <taxon>ecological metagenomes</taxon>
    </lineage>
</organism>
<protein>
    <recommendedName>
        <fullName evidence="5">Serine protease</fullName>
    </recommendedName>
</protein>
<evidence type="ECO:0000313" key="4">
    <source>
        <dbReference type="EMBL" id="SVB19113.1"/>
    </source>
</evidence>
<dbReference type="EMBL" id="UINC01032068">
    <property type="protein sequence ID" value="SVB19113.1"/>
    <property type="molecule type" value="Genomic_DNA"/>
</dbReference>